<feature type="chain" id="PRO_5013190571" description="Outer membrane protein beta-barrel domain-containing protein" evidence="1">
    <location>
        <begin position="22"/>
        <end position="194"/>
    </location>
</feature>
<evidence type="ECO:0008006" key="4">
    <source>
        <dbReference type="Google" id="ProtNLM"/>
    </source>
</evidence>
<name>A0A246FPP6_9BACT</name>
<sequence>MFKTYLLLPLASLLTAGTTLQAQTTKGTRVLGLSGGDFTFERSHLEKRFSGTLIPSAGVFVADNLAVGASVPFGYSRFKLALADGTTNRNVSLGLLPWLRYYLPSESKHRVFGELSVGGVFNSERVEGGIAGDVYSDSSVKFQANVGLGYSYFITPAVGLESLLAYRINGATSRQFGGTALNLNLGFRIYLPKS</sequence>
<dbReference type="SUPFAM" id="SSF56925">
    <property type="entry name" value="OMPA-like"/>
    <property type="match status" value="1"/>
</dbReference>
<feature type="signal peptide" evidence="1">
    <location>
        <begin position="1"/>
        <end position="21"/>
    </location>
</feature>
<comment type="caution">
    <text evidence="2">The sequence shown here is derived from an EMBL/GenBank/DDBJ whole genome shotgun (WGS) entry which is preliminary data.</text>
</comment>
<keyword evidence="3" id="KW-1185">Reference proteome</keyword>
<dbReference type="AlphaFoldDB" id="A0A246FPP6"/>
<evidence type="ECO:0000256" key="1">
    <source>
        <dbReference type="SAM" id="SignalP"/>
    </source>
</evidence>
<gene>
    <name evidence="2" type="ORF">CDA63_02965</name>
</gene>
<organism evidence="2 3">
    <name type="scientific">Hymenobacter amundsenii</name>
    <dbReference type="NCBI Taxonomy" id="2006685"/>
    <lineage>
        <taxon>Bacteria</taxon>
        <taxon>Pseudomonadati</taxon>
        <taxon>Bacteroidota</taxon>
        <taxon>Cytophagia</taxon>
        <taxon>Cytophagales</taxon>
        <taxon>Hymenobacteraceae</taxon>
        <taxon>Hymenobacter</taxon>
    </lineage>
</organism>
<dbReference type="OrthoDB" id="945117at2"/>
<dbReference type="Proteomes" id="UP000197277">
    <property type="component" value="Unassembled WGS sequence"/>
</dbReference>
<reference evidence="2 3" key="1">
    <citation type="submission" date="2017-06" db="EMBL/GenBank/DDBJ databases">
        <title>Hymenobacter amundsenii sp. nov. isolated from regoliths in Antarctica.</title>
        <authorList>
            <person name="Sedlacek I."/>
            <person name="Kralova S."/>
            <person name="Pantucek R."/>
            <person name="Svec P."/>
            <person name="Holochova P."/>
            <person name="Stankova E."/>
            <person name="Vrbovska V."/>
            <person name="Busse H.-J."/>
        </authorList>
    </citation>
    <scope>NUCLEOTIDE SEQUENCE [LARGE SCALE GENOMIC DNA]</scope>
    <source>
        <strain evidence="2 3">CCM 8682</strain>
    </source>
</reference>
<protein>
    <recommendedName>
        <fullName evidence="4">Outer membrane protein beta-barrel domain-containing protein</fullName>
    </recommendedName>
</protein>
<evidence type="ECO:0000313" key="2">
    <source>
        <dbReference type="EMBL" id="OWP64736.1"/>
    </source>
</evidence>
<dbReference type="Gene3D" id="2.40.160.20">
    <property type="match status" value="1"/>
</dbReference>
<dbReference type="RefSeq" id="WP_088462957.1">
    <property type="nucleotide sequence ID" value="NZ_NIRR01000002.1"/>
</dbReference>
<proteinExistence type="predicted"/>
<evidence type="ECO:0000313" key="3">
    <source>
        <dbReference type="Proteomes" id="UP000197277"/>
    </source>
</evidence>
<dbReference type="InterPro" id="IPR011250">
    <property type="entry name" value="OMP/PagP_B-barrel"/>
</dbReference>
<accession>A0A246FPP6</accession>
<dbReference type="EMBL" id="NIRR01000002">
    <property type="protein sequence ID" value="OWP64736.1"/>
    <property type="molecule type" value="Genomic_DNA"/>
</dbReference>
<keyword evidence="1" id="KW-0732">Signal</keyword>